<dbReference type="VEuPathDB" id="VectorBase:LLOJ003601"/>
<evidence type="ECO:0000313" key="4">
    <source>
        <dbReference type="EnsemblMetazoa" id="LLOJ003601-PA"/>
    </source>
</evidence>
<feature type="coiled-coil region" evidence="1">
    <location>
        <begin position="277"/>
        <end position="304"/>
    </location>
</feature>
<feature type="compositionally biased region" description="Basic and acidic residues" evidence="2">
    <location>
        <begin position="245"/>
        <end position="258"/>
    </location>
</feature>
<dbReference type="PRINTS" id="PR02085">
    <property type="entry name" value="POLR2GRINL1"/>
</dbReference>
<feature type="region of interest" description="Disordered" evidence="2">
    <location>
        <begin position="1"/>
        <end position="27"/>
    </location>
</feature>
<name>A0A1B0CGN8_LUTLO</name>
<protein>
    <submittedName>
        <fullName evidence="3">Putative dna-directed rna polymerase ii subunit grinl1a isoform x2</fullName>
    </submittedName>
</protein>
<feature type="region of interest" description="Disordered" evidence="2">
    <location>
        <begin position="183"/>
        <end position="210"/>
    </location>
</feature>
<feature type="compositionally biased region" description="Basic and acidic residues" evidence="2">
    <location>
        <begin position="183"/>
        <end position="199"/>
    </location>
</feature>
<dbReference type="VEuPathDB" id="VectorBase:LLONM1_010967"/>
<sequence length="372" mass="42414">MENSEKMNELAAKLTRPANKSEGNVVPNLEKLTKPQLMELRDRQGLLLKNRNRLQKLPDRGRKIQEMYDRIEERLREVNQVDEAAKMFSELNIASRGQSALTNLEWTGKCHPQSDFVVDSDDEEAPDPLKVLAQSRNTEKKVKVVKEVPLITEEDIREIQSFSGEAQQAHLVETELKSEEKLRKLREKYTKPPQSDESRSTSSLSGNSAADLEPHALLLCAKETTTQVKEKFRPYQTTKSHVHSPQKEIERGGRKKWDVTAATPPQLTHPGVKMLSLQESIELQMRKEEEVKALEKKYAEQKLLEKSLKMVSSNVHAKDLSQFFKTYREVPESDLSDLSESSESLELDSEDEVKDLDAEEPRGGVVVVNFSH</sequence>
<dbReference type="EMBL" id="GITU01002495">
    <property type="protein sequence ID" value="MBC1171198.1"/>
    <property type="molecule type" value="Transcribed_RNA"/>
</dbReference>
<dbReference type="AlphaFoldDB" id="A0A1B0CGN8"/>
<keyword evidence="1" id="KW-0175">Coiled coil</keyword>
<evidence type="ECO:0000313" key="3">
    <source>
        <dbReference type="EMBL" id="MBC1171198.1"/>
    </source>
</evidence>
<dbReference type="EnsemblMetazoa" id="LLOJ003601-RA">
    <property type="protein sequence ID" value="LLOJ003601-PA"/>
    <property type="gene ID" value="LLOJ003601"/>
</dbReference>
<feature type="compositionally biased region" description="Acidic residues" evidence="2">
    <location>
        <begin position="343"/>
        <end position="354"/>
    </location>
</feature>
<dbReference type="PANTHER" id="PTHR23171:SF13">
    <property type="entry name" value="DNA-DIRECTED RNA POLYMERASE II SUBUNIT GRINL1A"/>
    <property type="match status" value="1"/>
</dbReference>
<evidence type="ECO:0000256" key="1">
    <source>
        <dbReference type="SAM" id="Coils"/>
    </source>
</evidence>
<reference evidence="3" key="2">
    <citation type="journal article" date="2020" name="BMC">
        <title>Leishmania infection induces a limited differential gene expression in the sand fly midgut.</title>
        <authorList>
            <person name="Coutinho-Abreu I.V."/>
            <person name="Serafim T.D."/>
            <person name="Meneses C."/>
            <person name="Kamhawi S."/>
            <person name="Oliveira F."/>
            <person name="Valenzuela J.G."/>
        </authorList>
    </citation>
    <scope>NUCLEOTIDE SEQUENCE</scope>
    <source>
        <strain evidence="3">Jacobina</strain>
        <tissue evidence="3">Midgut</tissue>
    </source>
</reference>
<reference evidence="4" key="3">
    <citation type="submission" date="2020-05" db="UniProtKB">
        <authorList>
            <consortium name="EnsemblMetazoa"/>
        </authorList>
    </citation>
    <scope>IDENTIFICATION</scope>
    <source>
        <strain evidence="4">Jacobina</strain>
    </source>
</reference>
<keyword evidence="5" id="KW-1185">Reference proteome</keyword>
<reference evidence="5" key="1">
    <citation type="submission" date="2012-05" db="EMBL/GenBank/DDBJ databases">
        <title>Whole Genome Assembly of Lutzomyia longipalpis.</title>
        <authorList>
            <person name="Richards S."/>
            <person name="Qu C."/>
            <person name="Dillon R."/>
            <person name="Worley K."/>
            <person name="Scherer S."/>
            <person name="Batterton M."/>
            <person name="Taylor A."/>
            <person name="Hawes A."/>
            <person name="Hernandez B."/>
            <person name="Kovar C."/>
            <person name="Mandapat C."/>
            <person name="Pham C."/>
            <person name="Qu C."/>
            <person name="Jing C."/>
            <person name="Bess C."/>
            <person name="Bandaranaike D."/>
            <person name="Ngo D."/>
            <person name="Ongeri F."/>
            <person name="Arias F."/>
            <person name="Lara F."/>
            <person name="Weissenberger G."/>
            <person name="Kamau G."/>
            <person name="Han H."/>
            <person name="Shen H."/>
            <person name="Dinh H."/>
            <person name="Khalil I."/>
            <person name="Jones J."/>
            <person name="Shafer J."/>
            <person name="Jayaseelan J."/>
            <person name="Quiroz J."/>
            <person name="Blankenburg K."/>
            <person name="Nguyen L."/>
            <person name="Jackson L."/>
            <person name="Francisco L."/>
            <person name="Tang L.-Y."/>
            <person name="Pu L.-L."/>
            <person name="Perales L."/>
            <person name="Lorensuhewa L."/>
            <person name="Munidasa M."/>
            <person name="Coyle M."/>
            <person name="Taylor M."/>
            <person name="Puazo M."/>
            <person name="Firestine M."/>
            <person name="Scheel M."/>
            <person name="Javaid M."/>
            <person name="Wang M."/>
            <person name="Li M."/>
            <person name="Tabassum N."/>
            <person name="Saada N."/>
            <person name="Osuji N."/>
            <person name="Aqrawi P."/>
            <person name="Fu Q."/>
            <person name="Thornton R."/>
            <person name="Raj R."/>
            <person name="Goodspeed R."/>
            <person name="Mata R."/>
            <person name="Najjar R."/>
            <person name="Gubbala S."/>
            <person name="Lee S."/>
            <person name="Denson S."/>
            <person name="Patil S."/>
            <person name="Macmil S."/>
            <person name="Qi S."/>
            <person name="Matskevitch T."/>
            <person name="Palculict T."/>
            <person name="Mathew T."/>
            <person name="Vee V."/>
            <person name="Velamala V."/>
            <person name="Korchina V."/>
            <person name="Cai W."/>
            <person name="Liu W."/>
            <person name="Dai W."/>
            <person name="Zou X."/>
            <person name="Zhu Y."/>
            <person name="Zhang Y."/>
            <person name="Wu Y.-Q."/>
            <person name="Xin Y."/>
            <person name="Nazarath L."/>
            <person name="Kovar C."/>
            <person name="Han Y."/>
            <person name="Muzny D."/>
            <person name="Gibbs R."/>
        </authorList>
    </citation>
    <scope>NUCLEOTIDE SEQUENCE [LARGE SCALE GENOMIC DNA]</scope>
    <source>
        <strain evidence="5">Jacobina</strain>
    </source>
</reference>
<accession>A0A1B0CGN8</accession>
<dbReference type="Proteomes" id="UP000092461">
    <property type="component" value="Unassembled WGS sequence"/>
</dbReference>
<keyword evidence="3" id="KW-0240">DNA-directed RNA polymerase</keyword>
<organism evidence="4 5">
    <name type="scientific">Lutzomyia longipalpis</name>
    <name type="common">Sand fly</name>
    <dbReference type="NCBI Taxonomy" id="7200"/>
    <lineage>
        <taxon>Eukaryota</taxon>
        <taxon>Metazoa</taxon>
        <taxon>Ecdysozoa</taxon>
        <taxon>Arthropoda</taxon>
        <taxon>Hexapoda</taxon>
        <taxon>Insecta</taxon>
        <taxon>Pterygota</taxon>
        <taxon>Neoptera</taxon>
        <taxon>Endopterygota</taxon>
        <taxon>Diptera</taxon>
        <taxon>Nematocera</taxon>
        <taxon>Psychodoidea</taxon>
        <taxon>Psychodidae</taxon>
        <taxon>Lutzomyia</taxon>
        <taxon>Lutzomyia</taxon>
    </lineage>
</organism>
<dbReference type="GO" id="GO:0005634">
    <property type="term" value="C:nucleus"/>
    <property type="evidence" value="ECO:0007669"/>
    <property type="project" value="InterPro"/>
</dbReference>
<dbReference type="GO" id="GO:0003711">
    <property type="term" value="F:transcription elongation factor activity"/>
    <property type="evidence" value="ECO:0007669"/>
    <property type="project" value="InterPro"/>
</dbReference>
<evidence type="ECO:0000256" key="2">
    <source>
        <dbReference type="SAM" id="MobiDB-lite"/>
    </source>
</evidence>
<proteinExistence type="predicted"/>
<dbReference type="Pfam" id="PF15328">
    <property type="entry name" value="GCOM2"/>
    <property type="match status" value="1"/>
</dbReference>
<dbReference type="InterPro" id="IPR026213">
    <property type="entry name" value="GRINL1"/>
</dbReference>
<dbReference type="GO" id="GO:0035556">
    <property type="term" value="P:intracellular signal transduction"/>
    <property type="evidence" value="ECO:0007669"/>
    <property type="project" value="TreeGrafter"/>
</dbReference>
<evidence type="ECO:0000313" key="5">
    <source>
        <dbReference type="Proteomes" id="UP000092461"/>
    </source>
</evidence>
<dbReference type="InterPro" id="IPR051375">
    <property type="entry name" value="Tuftelin_GRINL1A/MYZAP/CCD68"/>
</dbReference>
<feature type="region of interest" description="Disordered" evidence="2">
    <location>
        <begin position="332"/>
        <end position="372"/>
    </location>
</feature>
<dbReference type="PANTHER" id="PTHR23171">
    <property type="entry name" value="GDOWN1"/>
    <property type="match status" value="1"/>
</dbReference>
<feature type="region of interest" description="Disordered" evidence="2">
    <location>
        <begin position="231"/>
        <end position="269"/>
    </location>
</feature>
<dbReference type="GO" id="GO:0006368">
    <property type="term" value="P:transcription elongation by RNA polymerase II"/>
    <property type="evidence" value="ECO:0007669"/>
    <property type="project" value="InterPro"/>
</dbReference>
<keyword evidence="3" id="KW-0804">Transcription</keyword>
<dbReference type="GO" id="GO:0000428">
    <property type="term" value="C:DNA-directed RNA polymerase complex"/>
    <property type="evidence" value="ECO:0007669"/>
    <property type="project" value="UniProtKB-KW"/>
</dbReference>
<dbReference type="EMBL" id="AJWK01011500">
    <property type="status" value="NOT_ANNOTATED_CDS"/>
    <property type="molecule type" value="Genomic_DNA"/>
</dbReference>